<comment type="caution">
    <text evidence="1">The sequence shown here is derived from an EMBL/GenBank/DDBJ whole genome shotgun (WGS) entry which is preliminary data.</text>
</comment>
<reference evidence="1" key="1">
    <citation type="submission" date="2023-03" db="EMBL/GenBank/DDBJ databases">
        <title>Massive genome expansion in bonnet fungi (Mycena s.s.) driven by repeated elements and novel gene families across ecological guilds.</title>
        <authorList>
            <consortium name="Lawrence Berkeley National Laboratory"/>
            <person name="Harder C.B."/>
            <person name="Miyauchi S."/>
            <person name="Viragh M."/>
            <person name="Kuo A."/>
            <person name="Thoen E."/>
            <person name="Andreopoulos B."/>
            <person name="Lu D."/>
            <person name="Skrede I."/>
            <person name="Drula E."/>
            <person name="Henrissat B."/>
            <person name="Morin E."/>
            <person name="Kohler A."/>
            <person name="Barry K."/>
            <person name="LaButti K."/>
            <person name="Morin E."/>
            <person name="Salamov A."/>
            <person name="Lipzen A."/>
            <person name="Mereny Z."/>
            <person name="Hegedus B."/>
            <person name="Baldrian P."/>
            <person name="Stursova M."/>
            <person name="Weitz H."/>
            <person name="Taylor A."/>
            <person name="Grigoriev I.V."/>
            <person name="Nagy L.G."/>
            <person name="Martin F."/>
            <person name="Kauserud H."/>
        </authorList>
    </citation>
    <scope>NUCLEOTIDE SEQUENCE</scope>
    <source>
        <strain evidence="1">CBHHK067</strain>
    </source>
</reference>
<gene>
    <name evidence="1" type="ORF">B0H17DRAFT_1085553</name>
</gene>
<name>A0AAD7CZB4_MYCRO</name>
<evidence type="ECO:0000313" key="2">
    <source>
        <dbReference type="Proteomes" id="UP001221757"/>
    </source>
</evidence>
<organism evidence="1 2">
    <name type="scientific">Mycena rosella</name>
    <name type="common">Pink bonnet</name>
    <name type="synonym">Agaricus rosellus</name>
    <dbReference type="NCBI Taxonomy" id="1033263"/>
    <lineage>
        <taxon>Eukaryota</taxon>
        <taxon>Fungi</taxon>
        <taxon>Dikarya</taxon>
        <taxon>Basidiomycota</taxon>
        <taxon>Agaricomycotina</taxon>
        <taxon>Agaricomycetes</taxon>
        <taxon>Agaricomycetidae</taxon>
        <taxon>Agaricales</taxon>
        <taxon>Marasmiineae</taxon>
        <taxon>Mycenaceae</taxon>
        <taxon>Mycena</taxon>
    </lineage>
</organism>
<sequence length="164" mass="19076">MHRADAMAHYRLNKEEMATLPYITFENKYHEDAPPGKSYVVVELNKLVYRKFAILDGIPLDSPSETQFLREGQKLFEANTAKLGPRKEPRIYTIAVVEEPNDSFPNRPWGSWESPVYENGQLVGWWLNFQFDPEGNDDGFYDQFEMFRPVPTGPRKTITMPILM</sequence>
<proteinExistence type="predicted"/>
<protein>
    <submittedName>
        <fullName evidence="1">Uncharacterized protein</fullName>
    </submittedName>
</protein>
<dbReference type="Proteomes" id="UP001221757">
    <property type="component" value="Unassembled WGS sequence"/>
</dbReference>
<dbReference type="EMBL" id="JARKIE010000177">
    <property type="protein sequence ID" value="KAJ7671017.1"/>
    <property type="molecule type" value="Genomic_DNA"/>
</dbReference>
<keyword evidence="2" id="KW-1185">Reference proteome</keyword>
<evidence type="ECO:0000313" key="1">
    <source>
        <dbReference type="EMBL" id="KAJ7671017.1"/>
    </source>
</evidence>
<accession>A0AAD7CZB4</accession>
<dbReference type="AlphaFoldDB" id="A0AAD7CZB4"/>